<sequence length="107" mass="11919">MVIVEVQVMKLHCVSRAASIMPISVDNAAQREVEMEMKMAIEAGKLTVRANYGTLLNSKLFDLGAKANEGILCIQNHVQQELGQKRDWEASEVKSWNSNLTLTFPIS</sequence>
<gene>
    <name evidence="1" type="ORF">TSUD_222440</name>
</gene>
<dbReference type="Proteomes" id="UP000242715">
    <property type="component" value="Unassembled WGS sequence"/>
</dbReference>
<evidence type="ECO:0000313" key="2">
    <source>
        <dbReference type="Proteomes" id="UP000242715"/>
    </source>
</evidence>
<dbReference type="OrthoDB" id="1695614at2759"/>
<dbReference type="EMBL" id="DF973321">
    <property type="protein sequence ID" value="GAU25786.1"/>
    <property type="molecule type" value="Genomic_DNA"/>
</dbReference>
<evidence type="ECO:0000313" key="1">
    <source>
        <dbReference type="EMBL" id="GAU25786.1"/>
    </source>
</evidence>
<organism evidence="1 2">
    <name type="scientific">Trifolium subterraneum</name>
    <name type="common">Subterranean clover</name>
    <dbReference type="NCBI Taxonomy" id="3900"/>
    <lineage>
        <taxon>Eukaryota</taxon>
        <taxon>Viridiplantae</taxon>
        <taxon>Streptophyta</taxon>
        <taxon>Embryophyta</taxon>
        <taxon>Tracheophyta</taxon>
        <taxon>Spermatophyta</taxon>
        <taxon>Magnoliopsida</taxon>
        <taxon>eudicotyledons</taxon>
        <taxon>Gunneridae</taxon>
        <taxon>Pentapetalae</taxon>
        <taxon>rosids</taxon>
        <taxon>fabids</taxon>
        <taxon>Fabales</taxon>
        <taxon>Fabaceae</taxon>
        <taxon>Papilionoideae</taxon>
        <taxon>50 kb inversion clade</taxon>
        <taxon>NPAAA clade</taxon>
        <taxon>Hologalegina</taxon>
        <taxon>IRL clade</taxon>
        <taxon>Trifolieae</taxon>
        <taxon>Trifolium</taxon>
    </lineage>
</organism>
<proteinExistence type="predicted"/>
<reference evidence="2" key="1">
    <citation type="journal article" date="2017" name="Front. Plant Sci.">
        <title>Climate Clever Clovers: New Paradigm to Reduce the Environmental Footprint of Ruminants by Breeding Low Methanogenic Forages Utilizing Haplotype Variation.</title>
        <authorList>
            <person name="Kaur P."/>
            <person name="Appels R."/>
            <person name="Bayer P.E."/>
            <person name="Keeble-Gagnere G."/>
            <person name="Wang J."/>
            <person name="Hirakawa H."/>
            <person name="Shirasawa K."/>
            <person name="Vercoe P."/>
            <person name="Stefanova K."/>
            <person name="Durmic Z."/>
            <person name="Nichols P."/>
            <person name="Revell C."/>
            <person name="Isobe S.N."/>
            <person name="Edwards D."/>
            <person name="Erskine W."/>
        </authorList>
    </citation>
    <scope>NUCLEOTIDE SEQUENCE [LARGE SCALE GENOMIC DNA]</scope>
    <source>
        <strain evidence="2">cv. Daliak</strain>
    </source>
</reference>
<dbReference type="AlphaFoldDB" id="A0A2Z6M1V1"/>
<keyword evidence="2" id="KW-1185">Reference proteome</keyword>
<accession>A0A2Z6M1V1</accession>
<name>A0A2Z6M1V1_TRISU</name>
<protein>
    <submittedName>
        <fullName evidence="1">Uncharacterized protein</fullName>
    </submittedName>
</protein>